<keyword evidence="1" id="KW-0732">Signal</keyword>
<feature type="signal peptide" evidence="1">
    <location>
        <begin position="1"/>
        <end position="25"/>
    </location>
</feature>
<dbReference type="RefSeq" id="WP_408905833.1">
    <property type="nucleotide sequence ID" value="NZ_JAROCE010000004.1"/>
</dbReference>
<sequence>MTFLRAAVLALAAALGALSLAPATAATPAPDYLRTTHDGTIFEVTDDDVVPLTFAEWADRGFPSFRTASTVFEKVLTFPTVTAVTTFDRPGIQLAEDVTWDQYRAAGFPRVTTLAWSPAIFVYKWGTSPELFAQDSVGDIITLSYAQWQSAGFPSFTAREGRGFVRLSWDATGGIAYLCDTAAGRGGRLTYDQWTSLGSPTPMTVTRTANDLVWRLSRGPELSYVGAMNLVYDPSGRLQPGLSNRALTYREWVGMGSPAPRDRIPEASGNLACGQGALSAWE</sequence>
<dbReference type="EMBL" id="JAROCE010000004">
    <property type="protein sequence ID" value="MFM2721339.1"/>
    <property type="molecule type" value="Genomic_DNA"/>
</dbReference>
<protein>
    <submittedName>
        <fullName evidence="2">Uncharacterized protein</fullName>
    </submittedName>
</protein>
<name>A0ABW9GHV5_9MICO</name>
<evidence type="ECO:0000313" key="3">
    <source>
        <dbReference type="Proteomes" id="UP001630303"/>
    </source>
</evidence>
<reference evidence="2 3" key="1">
    <citation type="submission" date="2023-03" db="EMBL/GenBank/DDBJ databases">
        <title>MT1 and MT2 Draft Genomes of Novel Species.</title>
        <authorList>
            <person name="Venkateswaran K."/>
        </authorList>
    </citation>
    <scope>NUCLEOTIDE SEQUENCE [LARGE SCALE GENOMIC DNA]</scope>
    <source>
        <strain evidence="2 3">IF8SW-P5</strain>
    </source>
</reference>
<comment type="caution">
    <text evidence="2">The sequence shown here is derived from an EMBL/GenBank/DDBJ whole genome shotgun (WGS) entry which is preliminary data.</text>
</comment>
<evidence type="ECO:0000256" key="1">
    <source>
        <dbReference type="SAM" id="SignalP"/>
    </source>
</evidence>
<proteinExistence type="predicted"/>
<keyword evidence="3" id="KW-1185">Reference proteome</keyword>
<feature type="chain" id="PRO_5046128015" evidence="1">
    <location>
        <begin position="26"/>
        <end position="282"/>
    </location>
</feature>
<dbReference type="Proteomes" id="UP001630303">
    <property type="component" value="Unassembled WGS sequence"/>
</dbReference>
<organism evidence="2 3">
    <name type="scientific">Microbacterium mcarthurae</name>
    <dbReference type="NCBI Taxonomy" id="3035918"/>
    <lineage>
        <taxon>Bacteria</taxon>
        <taxon>Bacillati</taxon>
        <taxon>Actinomycetota</taxon>
        <taxon>Actinomycetes</taxon>
        <taxon>Micrococcales</taxon>
        <taxon>Microbacteriaceae</taxon>
        <taxon>Microbacterium</taxon>
    </lineage>
</organism>
<accession>A0ABW9GHV5</accession>
<evidence type="ECO:0000313" key="2">
    <source>
        <dbReference type="EMBL" id="MFM2721339.1"/>
    </source>
</evidence>
<gene>
    <name evidence="2" type="ORF">P5G46_12550</name>
</gene>